<feature type="transmembrane region" description="Helical" evidence="1">
    <location>
        <begin position="287"/>
        <end position="309"/>
    </location>
</feature>
<feature type="transmembrane region" description="Helical" evidence="1">
    <location>
        <begin position="136"/>
        <end position="169"/>
    </location>
</feature>
<dbReference type="PANTHER" id="PTHR16214:SF3">
    <property type="entry name" value="TRANSMEMBRANE PROTEIN 260"/>
    <property type="match status" value="1"/>
</dbReference>
<sequence>MTDQLTAVRPATEPARVPRSLPGRRRAELWPYLATTMVLSVLYARTLQPSTGNAVSMDTTKFDFLGLVLGTGHPPGYPVYTLLNALAVRVLPFGSVAGRANALSAVFAVACACLLVAVFRSLGLRRSTSAAGATAIALLPAVWQFSVVAEIYTMALLFVVGVLFCLVRYEVTGRRGWLRAGVLVLAFSFAHAISNVLLVPGLLLYLAVRRVRWLFRARELAWLLPTSAVLAVVPYFYLWWRTVAPALYVDVRVDSVPSLVDAITGARYGPRMFAVPSADLPGRVDTLLAIGWEQFGVTLLLVVLGLVTALAVRRRALLTGVLALWVVCTVVFLLDYDVDDWTTMLLPVWTVLGVWGVLGLDHLLTAVTARIGDGTPRRRRVTALLAPVVGVALVLSAAVHGFGTADRSWYDPQPPVDAAISRAGHDAIIFTADYSTRFQFHYRLLPDRWGERRRLWSAKGAVYDPGPHHWTAVIRAYCAANADGADPAIGDVPQHLRTYVFGSDYAERVAGEKLRTTRVSGELYRVSCPG</sequence>
<evidence type="ECO:0000256" key="1">
    <source>
        <dbReference type="SAM" id="Phobius"/>
    </source>
</evidence>
<dbReference type="RefSeq" id="WP_182561582.1">
    <property type="nucleotide sequence ID" value="NZ_JACGWT010000006.1"/>
</dbReference>
<feature type="transmembrane region" description="Helical" evidence="1">
    <location>
        <begin position="220"/>
        <end position="240"/>
    </location>
</feature>
<accession>A0A7W3IVF1</accession>
<keyword evidence="1" id="KW-1133">Transmembrane helix</keyword>
<feature type="transmembrane region" description="Helical" evidence="1">
    <location>
        <begin position="381"/>
        <end position="403"/>
    </location>
</feature>
<keyword evidence="1" id="KW-0472">Membrane</keyword>
<dbReference type="Pfam" id="PF11028">
    <property type="entry name" value="TMEM260-like"/>
    <property type="match status" value="1"/>
</dbReference>
<dbReference type="PANTHER" id="PTHR16214">
    <property type="entry name" value="TRANSMEMBRANE PROTEIN 260"/>
    <property type="match status" value="1"/>
</dbReference>
<evidence type="ECO:0008006" key="4">
    <source>
        <dbReference type="Google" id="ProtNLM"/>
    </source>
</evidence>
<dbReference type="InterPro" id="IPR052724">
    <property type="entry name" value="GT117_domain-containing"/>
</dbReference>
<feature type="transmembrane region" description="Helical" evidence="1">
    <location>
        <begin position="181"/>
        <end position="208"/>
    </location>
</feature>
<protein>
    <recommendedName>
        <fullName evidence="4">DUF2723 domain-containing protein</fullName>
    </recommendedName>
</protein>
<evidence type="ECO:0000313" key="3">
    <source>
        <dbReference type="Proteomes" id="UP000523079"/>
    </source>
</evidence>
<feature type="transmembrane region" description="Helical" evidence="1">
    <location>
        <begin position="346"/>
        <end position="369"/>
    </location>
</feature>
<dbReference type="Proteomes" id="UP000523079">
    <property type="component" value="Unassembled WGS sequence"/>
</dbReference>
<name>A0A7W3IVF1_9ACTN</name>
<comment type="caution">
    <text evidence="2">The sequence shown here is derived from an EMBL/GenBank/DDBJ whole genome shotgun (WGS) entry which is preliminary data.</text>
</comment>
<keyword evidence="1" id="KW-0812">Transmembrane</keyword>
<dbReference type="EMBL" id="JACGWT010000006">
    <property type="protein sequence ID" value="MBA8795993.1"/>
    <property type="molecule type" value="Genomic_DNA"/>
</dbReference>
<organism evidence="2 3">
    <name type="scientific">Microlunatus kandeliicorticis</name>
    <dbReference type="NCBI Taxonomy" id="1759536"/>
    <lineage>
        <taxon>Bacteria</taxon>
        <taxon>Bacillati</taxon>
        <taxon>Actinomycetota</taxon>
        <taxon>Actinomycetes</taxon>
        <taxon>Propionibacteriales</taxon>
        <taxon>Propionibacteriaceae</taxon>
        <taxon>Microlunatus</taxon>
    </lineage>
</organism>
<feature type="transmembrane region" description="Helical" evidence="1">
    <location>
        <begin position="316"/>
        <end position="334"/>
    </location>
</feature>
<evidence type="ECO:0000313" key="2">
    <source>
        <dbReference type="EMBL" id="MBA8795993.1"/>
    </source>
</evidence>
<dbReference type="InterPro" id="IPR021280">
    <property type="entry name" value="TMEM260-like"/>
</dbReference>
<proteinExistence type="predicted"/>
<gene>
    <name evidence="2" type="ORF">FHX74_003634</name>
</gene>
<keyword evidence="3" id="KW-1185">Reference proteome</keyword>
<reference evidence="2 3" key="1">
    <citation type="submission" date="2020-07" db="EMBL/GenBank/DDBJ databases">
        <title>Sequencing the genomes of 1000 actinobacteria strains.</title>
        <authorList>
            <person name="Klenk H.-P."/>
        </authorList>
    </citation>
    <scope>NUCLEOTIDE SEQUENCE [LARGE SCALE GENOMIC DNA]</scope>
    <source>
        <strain evidence="2 3">DSM 100723</strain>
    </source>
</reference>
<feature type="transmembrane region" description="Helical" evidence="1">
    <location>
        <begin position="102"/>
        <end position="124"/>
    </location>
</feature>
<dbReference type="AlphaFoldDB" id="A0A7W3IVF1"/>